<comment type="caution">
    <text evidence="2">The sequence shown here is derived from an EMBL/GenBank/DDBJ whole genome shotgun (WGS) entry which is preliminary data.</text>
</comment>
<keyword evidence="1" id="KW-0732">Signal</keyword>
<gene>
    <name evidence="2" type="primary">Necator_chrIII.g12944</name>
    <name evidence="2" type="ORF">RB195_012177</name>
</gene>
<evidence type="ECO:0000313" key="2">
    <source>
        <dbReference type="EMBL" id="KAK6745910.1"/>
    </source>
</evidence>
<dbReference type="EMBL" id="JAVFWL010000003">
    <property type="protein sequence ID" value="KAK6745910.1"/>
    <property type="molecule type" value="Genomic_DNA"/>
</dbReference>
<evidence type="ECO:0000256" key="1">
    <source>
        <dbReference type="SAM" id="SignalP"/>
    </source>
</evidence>
<organism evidence="2 3">
    <name type="scientific">Necator americanus</name>
    <name type="common">Human hookworm</name>
    <dbReference type="NCBI Taxonomy" id="51031"/>
    <lineage>
        <taxon>Eukaryota</taxon>
        <taxon>Metazoa</taxon>
        <taxon>Ecdysozoa</taxon>
        <taxon>Nematoda</taxon>
        <taxon>Chromadorea</taxon>
        <taxon>Rhabditida</taxon>
        <taxon>Rhabditina</taxon>
        <taxon>Rhabditomorpha</taxon>
        <taxon>Strongyloidea</taxon>
        <taxon>Ancylostomatidae</taxon>
        <taxon>Bunostominae</taxon>
        <taxon>Necator</taxon>
    </lineage>
</organism>
<dbReference type="Proteomes" id="UP001303046">
    <property type="component" value="Unassembled WGS sequence"/>
</dbReference>
<name>A0ABR1D5W3_NECAM</name>
<reference evidence="2 3" key="1">
    <citation type="submission" date="2023-08" db="EMBL/GenBank/DDBJ databases">
        <title>A Necator americanus chromosomal reference genome.</title>
        <authorList>
            <person name="Ilik V."/>
            <person name="Petrzelkova K.J."/>
            <person name="Pardy F."/>
            <person name="Fuh T."/>
            <person name="Niatou-Singa F.S."/>
            <person name="Gouil Q."/>
            <person name="Baker L."/>
            <person name="Ritchie M.E."/>
            <person name="Jex A.R."/>
            <person name="Gazzola D."/>
            <person name="Li H."/>
            <person name="Toshio Fujiwara R."/>
            <person name="Zhan B."/>
            <person name="Aroian R.V."/>
            <person name="Pafco B."/>
            <person name="Schwarz E.M."/>
        </authorList>
    </citation>
    <scope>NUCLEOTIDE SEQUENCE [LARGE SCALE GENOMIC DNA]</scope>
    <source>
        <strain evidence="2 3">Aroian</strain>
        <tissue evidence="2">Whole animal</tissue>
    </source>
</reference>
<accession>A0ABR1D5W3</accession>
<keyword evidence="3" id="KW-1185">Reference proteome</keyword>
<dbReference type="Pfam" id="PF17619">
    <property type="entry name" value="SCVP"/>
    <property type="match status" value="1"/>
</dbReference>
<protein>
    <submittedName>
        <fullName evidence="2">Uncharacterized protein</fullName>
    </submittedName>
</protein>
<dbReference type="InterPro" id="IPR035126">
    <property type="entry name" value="SCVP"/>
</dbReference>
<feature type="chain" id="PRO_5047521493" evidence="1">
    <location>
        <begin position="17"/>
        <end position="162"/>
    </location>
</feature>
<feature type="signal peptide" evidence="1">
    <location>
        <begin position="1"/>
        <end position="16"/>
    </location>
</feature>
<sequence length="162" mass="18929">MFRYLVLVILCQGSHSETGTSSTPDWYKVKMMTTTGETTEAFAFPDWPTAPRIDVTLEPIHGNELETDEDFRKMFSDFGKENNIHFNDRNFQRMGKVYTKDGWMLIYGLRGVDCLMFQQFLLGIKSYEYNIKHAYATCDRLKFSICLTFSCMGRNHTEVFYS</sequence>
<evidence type="ECO:0000313" key="3">
    <source>
        <dbReference type="Proteomes" id="UP001303046"/>
    </source>
</evidence>
<proteinExistence type="predicted"/>